<keyword evidence="1" id="KW-0472">Membrane</keyword>
<evidence type="ECO:0000313" key="2">
    <source>
        <dbReference type="EMBL" id="QHU30402.1"/>
    </source>
</evidence>
<accession>A0A6C0LMD2</accession>
<sequence length="272" mass="31368">MACSQEEINKLVQKELDEKMRSKDEMMAMMRSMTGKDSAAMQGMFQNVSSMLTCDSECQKRKKADELRNKWKSAQKTQTNAPTITADAEKNYYVFTEGEIGYEKMLVKRYTQKANVAKGLAQKSHQELNDELKALIADYTAETITIKRMKELLRVRLDENKALELAIDQDISAVETNDRRVVYEDWAKGWLGTVGKSLMWLYIIVAAVFLYRGPFFQQGGYKTIMGWVTVLALIAYPFILKYISLFIWYLSDQANWFLQNKAPRDVFASDNM</sequence>
<proteinExistence type="predicted"/>
<reference evidence="2" key="1">
    <citation type="journal article" date="2020" name="Nature">
        <title>Giant virus diversity and host interactions through global metagenomics.</title>
        <authorList>
            <person name="Schulz F."/>
            <person name="Roux S."/>
            <person name="Paez-Espino D."/>
            <person name="Jungbluth S."/>
            <person name="Walsh D.A."/>
            <person name="Denef V.J."/>
            <person name="McMahon K.D."/>
            <person name="Konstantinidis K.T."/>
            <person name="Eloe-Fadrosh E.A."/>
            <person name="Kyrpides N.C."/>
            <person name="Woyke T."/>
        </authorList>
    </citation>
    <scope>NUCLEOTIDE SEQUENCE</scope>
    <source>
        <strain evidence="2">GVMAG-M-3300027833-11</strain>
    </source>
</reference>
<keyword evidence="1" id="KW-0812">Transmembrane</keyword>
<protein>
    <submittedName>
        <fullName evidence="2">Uncharacterized protein</fullName>
    </submittedName>
</protein>
<dbReference type="AlphaFoldDB" id="A0A6C0LMD2"/>
<feature type="transmembrane region" description="Helical" evidence="1">
    <location>
        <begin position="224"/>
        <end position="250"/>
    </location>
</feature>
<keyword evidence="1" id="KW-1133">Transmembrane helix</keyword>
<dbReference type="EMBL" id="MN740506">
    <property type="protein sequence ID" value="QHU30402.1"/>
    <property type="molecule type" value="Genomic_DNA"/>
</dbReference>
<organism evidence="2">
    <name type="scientific">viral metagenome</name>
    <dbReference type="NCBI Taxonomy" id="1070528"/>
    <lineage>
        <taxon>unclassified sequences</taxon>
        <taxon>metagenomes</taxon>
        <taxon>organismal metagenomes</taxon>
    </lineage>
</organism>
<name>A0A6C0LMD2_9ZZZZ</name>
<evidence type="ECO:0000256" key="1">
    <source>
        <dbReference type="SAM" id="Phobius"/>
    </source>
</evidence>
<feature type="transmembrane region" description="Helical" evidence="1">
    <location>
        <begin position="189"/>
        <end position="212"/>
    </location>
</feature>